<comment type="caution">
    <text evidence="10">The sequence shown here is derived from an EMBL/GenBank/DDBJ whole genome shotgun (WGS) entry which is preliminary data.</text>
</comment>
<evidence type="ECO:0000256" key="9">
    <source>
        <dbReference type="SAM" id="Phobius"/>
    </source>
</evidence>
<evidence type="ECO:0000256" key="2">
    <source>
        <dbReference type="ARBA" id="ARBA00022448"/>
    </source>
</evidence>
<feature type="transmembrane region" description="Helical" evidence="9">
    <location>
        <begin position="91"/>
        <end position="110"/>
    </location>
</feature>
<feature type="transmembrane region" description="Helical" evidence="9">
    <location>
        <begin position="262"/>
        <end position="283"/>
    </location>
</feature>
<reference evidence="11" key="1">
    <citation type="submission" date="2018-05" db="EMBL/GenBank/DDBJ databases">
        <authorList>
            <person name="Du Z."/>
            <person name="Wang X."/>
        </authorList>
    </citation>
    <scope>NUCLEOTIDE SEQUENCE [LARGE SCALE GENOMIC DNA]</scope>
    <source>
        <strain evidence="11">CQN31</strain>
    </source>
</reference>
<organism evidence="10 11">
    <name type="scientific">Falsiroseomonas bella</name>
    <dbReference type="NCBI Taxonomy" id="2184016"/>
    <lineage>
        <taxon>Bacteria</taxon>
        <taxon>Pseudomonadati</taxon>
        <taxon>Pseudomonadota</taxon>
        <taxon>Alphaproteobacteria</taxon>
        <taxon>Acetobacterales</taxon>
        <taxon>Roseomonadaceae</taxon>
        <taxon>Falsiroseomonas</taxon>
    </lineage>
</organism>
<protein>
    <submittedName>
        <fullName evidence="10">Branched-chain amino acid ABC transporter permease</fullName>
    </submittedName>
</protein>
<proteinExistence type="inferred from homology"/>
<feature type="transmembrane region" description="Helical" evidence="9">
    <location>
        <begin position="180"/>
        <end position="207"/>
    </location>
</feature>
<evidence type="ECO:0000256" key="6">
    <source>
        <dbReference type="ARBA" id="ARBA00022989"/>
    </source>
</evidence>
<keyword evidence="7 9" id="KW-0472">Membrane</keyword>
<keyword evidence="3" id="KW-1003">Cell membrane</keyword>
<dbReference type="OrthoDB" id="9778908at2"/>
<evidence type="ECO:0000256" key="3">
    <source>
        <dbReference type="ARBA" id="ARBA00022475"/>
    </source>
</evidence>
<feature type="transmembrane region" description="Helical" evidence="9">
    <location>
        <begin position="50"/>
        <end position="79"/>
    </location>
</feature>
<name>A0A317FGI1_9PROT</name>
<dbReference type="CDD" id="cd06582">
    <property type="entry name" value="TM_PBP1_LivH_like"/>
    <property type="match status" value="1"/>
</dbReference>
<evidence type="ECO:0000256" key="5">
    <source>
        <dbReference type="ARBA" id="ARBA00022970"/>
    </source>
</evidence>
<dbReference type="GO" id="GO:0022857">
    <property type="term" value="F:transmembrane transporter activity"/>
    <property type="evidence" value="ECO:0007669"/>
    <property type="project" value="InterPro"/>
</dbReference>
<dbReference type="Pfam" id="PF02653">
    <property type="entry name" value="BPD_transp_2"/>
    <property type="match status" value="1"/>
</dbReference>
<dbReference type="InterPro" id="IPR052157">
    <property type="entry name" value="BCAA_transport_permease"/>
</dbReference>
<dbReference type="PANTHER" id="PTHR11795:SF450">
    <property type="entry name" value="ABC TRANSPORTER PERMEASE PROTEIN"/>
    <property type="match status" value="1"/>
</dbReference>
<evidence type="ECO:0000256" key="8">
    <source>
        <dbReference type="ARBA" id="ARBA00037998"/>
    </source>
</evidence>
<feature type="transmembrane region" description="Helical" evidence="9">
    <location>
        <begin position="227"/>
        <end position="250"/>
    </location>
</feature>
<dbReference type="InterPro" id="IPR001851">
    <property type="entry name" value="ABC_transp_permease"/>
</dbReference>
<gene>
    <name evidence="10" type="ORF">DFH01_02445</name>
</gene>
<comment type="subcellular location">
    <subcellularLocation>
        <location evidence="1">Cell membrane</location>
        <topology evidence="1">Multi-pass membrane protein</topology>
    </subcellularLocation>
</comment>
<dbReference type="PANTHER" id="PTHR11795">
    <property type="entry name" value="BRANCHED-CHAIN AMINO ACID TRANSPORT SYSTEM PERMEASE PROTEIN LIVH"/>
    <property type="match status" value="1"/>
</dbReference>
<keyword evidence="4 9" id="KW-0812">Transmembrane</keyword>
<evidence type="ECO:0000313" key="11">
    <source>
        <dbReference type="Proteomes" id="UP000245765"/>
    </source>
</evidence>
<dbReference type="RefSeq" id="WP_109868801.1">
    <property type="nucleotide sequence ID" value="NZ_QGNA01000001.1"/>
</dbReference>
<feature type="transmembrane region" description="Helical" evidence="9">
    <location>
        <begin position="130"/>
        <end position="159"/>
    </location>
</feature>
<dbReference type="GO" id="GO:0005886">
    <property type="term" value="C:plasma membrane"/>
    <property type="evidence" value="ECO:0007669"/>
    <property type="project" value="UniProtKB-SubCell"/>
</dbReference>
<dbReference type="Proteomes" id="UP000245765">
    <property type="component" value="Unassembled WGS sequence"/>
</dbReference>
<dbReference type="AlphaFoldDB" id="A0A317FGI1"/>
<keyword evidence="11" id="KW-1185">Reference proteome</keyword>
<sequence>MGAELLQFLVSGLTVGAVYALVALGFTLIYNASDVVNFAQGEFVMLGGMVTVFAVAAGLALPLAAALAILVAVAVGLLLHRLAIEPARGASAVTLIIITIGASIFLRGVAQIVFDKQFHQLPAFSGSDPILLAGAAILPQSFWVLGGAVLVFLGLFVFLEKTLLGKAVLATAANRLAARLVGVDTSFVLALSFGLSAAIGALAGILITPITLTSFDVGTMLALKGFAAAMLGGMGSPLGAVVGGLLLGLLESFAAGTISSAYKDAVAFVVILAVLFTMPQGLFGRRSVERV</sequence>
<evidence type="ECO:0000256" key="1">
    <source>
        <dbReference type="ARBA" id="ARBA00004651"/>
    </source>
</evidence>
<dbReference type="GO" id="GO:0006865">
    <property type="term" value="P:amino acid transport"/>
    <property type="evidence" value="ECO:0007669"/>
    <property type="project" value="UniProtKB-KW"/>
</dbReference>
<keyword evidence="2" id="KW-0813">Transport</keyword>
<accession>A0A317FGI1</accession>
<feature type="transmembrane region" description="Helical" evidence="9">
    <location>
        <begin position="7"/>
        <end position="30"/>
    </location>
</feature>
<evidence type="ECO:0000256" key="4">
    <source>
        <dbReference type="ARBA" id="ARBA00022692"/>
    </source>
</evidence>
<comment type="similarity">
    <text evidence="8">Belongs to the binding-protein-dependent transport system permease family. LivHM subfamily.</text>
</comment>
<keyword evidence="5" id="KW-0029">Amino-acid transport</keyword>
<keyword evidence="6 9" id="KW-1133">Transmembrane helix</keyword>
<dbReference type="EMBL" id="QGNA01000001">
    <property type="protein sequence ID" value="PWS38180.1"/>
    <property type="molecule type" value="Genomic_DNA"/>
</dbReference>
<evidence type="ECO:0000313" key="10">
    <source>
        <dbReference type="EMBL" id="PWS38180.1"/>
    </source>
</evidence>
<evidence type="ECO:0000256" key="7">
    <source>
        <dbReference type="ARBA" id="ARBA00023136"/>
    </source>
</evidence>